<reference evidence="2" key="1">
    <citation type="journal article" date="2019" name="Int. J. Syst. Evol. Microbiol.">
        <title>The Global Catalogue of Microorganisms (GCM) 10K type strain sequencing project: providing services to taxonomists for standard genome sequencing and annotation.</title>
        <authorList>
            <consortium name="The Broad Institute Genomics Platform"/>
            <consortium name="The Broad Institute Genome Sequencing Center for Infectious Disease"/>
            <person name="Wu L."/>
            <person name="Ma J."/>
        </authorList>
    </citation>
    <scope>NUCLEOTIDE SEQUENCE [LARGE SCALE GENOMIC DNA]</scope>
    <source>
        <strain evidence="2">CECT 7184</strain>
    </source>
</reference>
<keyword evidence="1" id="KW-0282">Flagellum</keyword>
<evidence type="ECO:0000313" key="2">
    <source>
        <dbReference type="Proteomes" id="UP001596142"/>
    </source>
</evidence>
<sequence>MSIPIQSYGLHQLPHPQKHIPENNKIETSYFQKLFTEELAGPTSLKISKHADKRLAAREVTISPEQWKKIDEQIKSAKKKGVNESLVLTDKAALIVSAKNETVITAMNRQEANGQIFTNINGTIVL</sequence>
<dbReference type="Pfam" id="PF12611">
    <property type="entry name" value="Flagellar_put"/>
    <property type="match status" value="1"/>
</dbReference>
<keyword evidence="1" id="KW-0969">Cilium</keyword>
<accession>A0ABW0YL77</accession>
<dbReference type="RefSeq" id="WP_385939198.1">
    <property type="nucleotide sequence ID" value="NZ_JBHSOZ010000003.1"/>
</dbReference>
<organism evidence="1 2">
    <name type="scientific">Thalassorhabdus alkalitolerans</name>
    <dbReference type="NCBI Taxonomy" id="2282697"/>
    <lineage>
        <taxon>Bacteria</taxon>
        <taxon>Bacillati</taxon>
        <taxon>Bacillota</taxon>
        <taxon>Bacilli</taxon>
        <taxon>Bacillales</taxon>
        <taxon>Bacillaceae</taxon>
        <taxon>Thalassorhabdus</taxon>
    </lineage>
</organism>
<comment type="caution">
    <text evidence="1">The sequence shown here is derived from an EMBL/GenBank/DDBJ whole genome shotgun (WGS) entry which is preliminary data.</text>
</comment>
<protein>
    <submittedName>
        <fullName evidence="1">TIGR02530 family flagellar biosynthesis protein</fullName>
    </submittedName>
</protein>
<proteinExistence type="predicted"/>
<name>A0ABW0YL77_9BACI</name>
<evidence type="ECO:0000313" key="1">
    <source>
        <dbReference type="EMBL" id="MFC5712142.1"/>
    </source>
</evidence>
<dbReference type="EMBL" id="JBHSOZ010000003">
    <property type="protein sequence ID" value="MFC5712142.1"/>
    <property type="molecule type" value="Genomic_DNA"/>
</dbReference>
<dbReference type="InterPro" id="IPR013367">
    <property type="entry name" value="Flagellar_put"/>
</dbReference>
<dbReference type="Proteomes" id="UP001596142">
    <property type="component" value="Unassembled WGS sequence"/>
</dbReference>
<keyword evidence="1" id="KW-0966">Cell projection</keyword>
<dbReference type="NCBIfam" id="TIGR02530">
    <property type="entry name" value="flg_new"/>
    <property type="match status" value="1"/>
</dbReference>
<keyword evidence="2" id="KW-1185">Reference proteome</keyword>
<gene>
    <name evidence="1" type="ORF">ACFPU1_05070</name>
</gene>